<dbReference type="InterPro" id="IPR042267">
    <property type="entry name" value="VTC_sf"/>
</dbReference>
<dbReference type="Gene3D" id="3.20.100.30">
    <property type="entry name" value="VTC, catalytic tunnel domain"/>
    <property type="match status" value="1"/>
</dbReference>
<sequence>MSVRPSPAPTGSLAAGNDLDPSPLGPMPPGLERLRPLSLAETNERASLVTRTCRKYLVPVSSMSDLFAGAERDFGVLEIGGRTSFLYSSTYLDTPDLRTFHDHRQGRRLRYKVRTRTYLDTGTRMFEVKTKGARGITDKVRIELPMETPEDRLTPRTRRFLDRTLDRCRLGSPDTLTASAVTDYRRSTVVSLSGLERVTVDTGLVGYRGDRMVRMRPDVVLLEIKTRGGLTPTERRLHELGFREARFSKYAAALAALEPGLRGNRWLRAMGLCLDHPEPRRDLLAERRGA</sequence>
<reference evidence="3 4" key="1">
    <citation type="journal article" date="2019" name="Nat. Commun.">
        <title>The antimicrobial potential of Streptomyces from insect microbiomes.</title>
        <authorList>
            <person name="Chevrette M.G."/>
            <person name="Carlson C.M."/>
            <person name="Ortega H.E."/>
            <person name="Thomas C."/>
            <person name="Ananiev G.E."/>
            <person name="Barns K.J."/>
            <person name="Book A.J."/>
            <person name="Cagnazzo J."/>
            <person name="Carlos C."/>
            <person name="Flanigan W."/>
            <person name="Grubbs K.J."/>
            <person name="Horn H.A."/>
            <person name="Hoffmann F.M."/>
            <person name="Klassen J.L."/>
            <person name="Knack J.J."/>
            <person name="Lewin G.R."/>
            <person name="McDonald B.R."/>
            <person name="Muller L."/>
            <person name="Melo W.G.P."/>
            <person name="Pinto-Tomas A.A."/>
            <person name="Schmitz A."/>
            <person name="Wendt-Pienkowski E."/>
            <person name="Wildman S."/>
            <person name="Zhao M."/>
            <person name="Zhang F."/>
            <person name="Bugni T.S."/>
            <person name="Andes D.R."/>
            <person name="Pupo M.T."/>
            <person name="Currie C.R."/>
        </authorList>
    </citation>
    <scope>NUCLEOTIDE SEQUENCE [LARGE SCALE GENOMIC DNA]</scope>
    <source>
        <strain evidence="3 4">SID5840</strain>
    </source>
</reference>
<dbReference type="EMBL" id="WWHY01000001">
    <property type="protein sequence ID" value="MYR32989.1"/>
    <property type="molecule type" value="Genomic_DNA"/>
</dbReference>
<dbReference type="GO" id="GO:0006799">
    <property type="term" value="P:polyphosphate biosynthetic process"/>
    <property type="evidence" value="ECO:0007669"/>
    <property type="project" value="UniProtKB-ARBA"/>
</dbReference>
<feature type="region of interest" description="Disordered" evidence="1">
    <location>
        <begin position="1"/>
        <end position="32"/>
    </location>
</feature>
<name>A0A7K2ISP4_9ACTN</name>
<gene>
    <name evidence="3" type="ORF">GTW20_12120</name>
</gene>
<protein>
    <submittedName>
        <fullName evidence="3">VTC domain-containing protein</fullName>
    </submittedName>
</protein>
<dbReference type="OMA" id="RVDRKYV"/>
<accession>A0A7K2ISP4</accession>
<dbReference type="InterPro" id="IPR018966">
    <property type="entry name" value="VTC_domain"/>
</dbReference>
<dbReference type="RefSeq" id="WP_014910772.1">
    <property type="nucleotide sequence ID" value="NZ_JBEXQO010000009.1"/>
</dbReference>
<organism evidence="3 4">
    <name type="scientific">Nocardiopsis alba</name>
    <dbReference type="NCBI Taxonomy" id="53437"/>
    <lineage>
        <taxon>Bacteria</taxon>
        <taxon>Bacillati</taxon>
        <taxon>Actinomycetota</taxon>
        <taxon>Actinomycetes</taxon>
        <taxon>Streptosporangiales</taxon>
        <taxon>Nocardiopsidaceae</taxon>
        <taxon>Nocardiopsis</taxon>
    </lineage>
</organism>
<dbReference type="AlphaFoldDB" id="A0A7K2ISP4"/>
<comment type="caution">
    <text evidence="3">The sequence shown here is derived from an EMBL/GenBank/DDBJ whole genome shotgun (WGS) entry which is preliminary data.</text>
</comment>
<dbReference type="Proteomes" id="UP000467124">
    <property type="component" value="Unassembled WGS sequence"/>
</dbReference>
<dbReference type="CDD" id="cd07750">
    <property type="entry name" value="PolyPPase_VTC_like"/>
    <property type="match status" value="1"/>
</dbReference>
<evidence type="ECO:0000313" key="4">
    <source>
        <dbReference type="Proteomes" id="UP000467124"/>
    </source>
</evidence>
<feature type="domain" description="VTC" evidence="2">
    <location>
        <begin position="51"/>
        <end position="257"/>
    </location>
</feature>
<dbReference type="Pfam" id="PF09359">
    <property type="entry name" value="VTC"/>
    <property type="match status" value="1"/>
</dbReference>
<evidence type="ECO:0000313" key="3">
    <source>
        <dbReference type="EMBL" id="MYR32989.1"/>
    </source>
</evidence>
<evidence type="ECO:0000256" key="1">
    <source>
        <dbReference type="SAM" id="MobiDB-lite"/>
    </source>
</evidence>
<evidence type="ECO:0000259" key="2">
    <source>
        <dbReference type="Pfam" id="PF09359"/>
    </source>
</evidence>
<proteinExistence type="predicted"/>